<sequence>MATPGRNTDVGSPLPLRRSGRPRKRRSDHSEDADYNKEPLATLRPSTETRRNPKRRAAPEAFDMPDNLLEASLGPWKENEQAEWASWIELESDPAFFTAILGRIGVKGVKIEEVLSVDEDTLATLPPRLSISIRTTHNACATIALLNIIMNAEGLNLDLLNAALSLQNDVDAEKKKKRAKAAAARQKKRNQQRAKSKSDKSSDGSAYHFIAFVPVGQEVWQLDGLTSTPVCIGEYGEDQHWTSVMRPVLKERMMRYETERLSFSLLALCGDHLASVRQKLAANIRSLAELEAKQHHDPGWESKTTQDIIRNPTDERLSSYQLDEGDIQAVPESEIKKAPLKPQESSYSGPSSSSVSISGPPPPSPASSTINGSGREAIDAALKLWVELGAEQKRIVEEYDKEVRMAGQDSLGRTKDYTAAVHERAAQSNCNSNAGVEFPMT</sequence>
<keyword evidence="4" id="KW-0645">Protease</keyword>
<protein>
    <recommendedName>
        <fullName evidence="3">ubiquitinyl hydrolase 1</fullName>
        <ecNumber evidence="3">3.4.19.12</ecNumber>
    </recommendedName>
</protein>
<reference evidence="12" key="1">
    <citation type="journal article" date="2015" name="Genome Announc.">
        <title>Draft genome sequence of the cellulolytic fungus Chaetomium globosum.</title>
        <authorList>
            <person name="Cuomo C.A."/>
            <person name="Untereiner W.A."/>
            <person name="Ma L.-J."/>
            <person name="Grabherr M."/>
            <person name="Birren B.W."/>
        </authorList>
    </citation>
    <scope>NUCLEOTIDE SEQUENCE [LARGE SCALE GENOMIC DNA]</scope>
    <source>
        <strain evidence="12">ATCC 6205 / CBS 148.51 / DSM 1962 / NBRC 6347 / NRRL 1970</strain>
    </source>
</reference>
<comment type="caution">
    <text evidence="8">Lacks conserved residue(s) required for the propagation of feature annotation.</text>
</comment>
<keyword evidence="5" id="KW-0833">Ubl conjugation pathway</keyword>
<name>Q2HHA4_CHAGB</name>
<dbReference type="RefSeq" id="XP_001219621.1">
    <property type="nucleotide sequence ID" value="XM_001219620.1"/>
</dbReference>
<feature type="region of interest" description="Disordered" evidence="9">
    <location>
        <begin position="1"/>
        <end position="61"/>
    </location>
</feature>
<feature type="compositionally biased region" description="Basic residues" evidence="9">
    <location>
        <begin position="18"/>
        <end position="27"/>
    </location>
</feature>
<feature type="compositionally biased region" description="Basic and acidic residues" evidence="9">
    <location>
        <begin position="28"/>
        <end position="37"/>
    </location>
</feature>
<dbReference type="PANTHER" id="PTHR10589">
    <property type="entry name" value="UBIQUITIN CARBOXYL-TERMINAL HYDROLASE"/>
    <property type="match status" value="1"/>
</dbReference>
<gene>
    <name evidence="11" type="ORF">CHGG_00400</name>
</gene>
<feature type="compositionally biased region" description="Basic and acidic residues" evidence="9">
    <location>
        <begin position="291"/>
        <end position="300"/>
    </location>
</feature>
<accession>Q2HHA4</accession>
<evidence type="ECO:0000259" key="10">
    <source>
        <dbReference type="PROSITE" id="PS52048"/>
    </source>
</evidence>
<comment type="catalytic activity">
    <reaction evidence="1">
        <text>Thiol-dependent hydrolysis of ester, thioester, amide, peptide and isopeptide bonds formed by the C-terminal Gly of ubiquitin (a 76-residue protein attached to proteins as an intracellular targeting signal).</text>
        <dbReference type="EC" id="3.4.19.12"/>
    </reaction>
</comment>
<dbReference type="AlphaFoldDB" id="Q2HHA4"/>
<dbReference type="InterPro" id="IPR001578">
    <property type="entry name" value="Peptidase_C12_UCH"/>
</dbReference>
<dbReference type="InterPro" id="IPR038765">
    <property type="entry name" value="Papain-like_cys_pep_sf"/>
</dbReference>
<dbReference type="OrthoDB" id="1924260at2759"/>
<evidence type="ECO:0000256" key="9">
    <source>
        <dbReference type="SAM" id="MobiDB-lite"/>
    </source>
</evidence>
<dbReference type="VEuPathDB" id="FungiDB:CHGG_00400"/>
<evidence type="ECO:0000256" key="2">
    <source>
        <dbReference type="ARBA" id="ARBA00009326"/>
    </source>
</evidence>
<dbReference type="Pfam" id="PF01088">
    <property type="entry name" value="Peptidase_C12"/>
    <property type="match status" value="2"/>
</dbReference>
<feature type="compositionally biased region" description="Low complexity" evidence="9">
    <location>
        <begin position="345"/>
        <end position="358"/>
    </location>
</feature>
<dbReference type="PROSITE" id="PS52048">
    <property type="entry name" value="UCH_DOMAIN"/>
    <property type="match status" value="1"/>
</dbReference>
<keyword evidence="12" id="KW-1185">Reference proteome</keyword>
<feature type="compositionally biased region" description="Basic residues" evidence="9">
    <location>
        <begin position="176"/>
        <end position="195"/>
    </location>
</feature>
<evidence type="ECO:0000256" key="7">
    <source>
        <dbReference type="ARBA" id="ARBA00022807"/>
    </source>
</evidence>
<evidence type="ECO:0000256" key="4">
    <source>
        <dbReference type="ARBA" id="ARBA00022670"/>
    </source>
</evidence>
<dbReference type="GO" id="GO:0006511">
    <property type="term" value="P:ubiquitin-dependent protein catabolic process"/>
    <property type="evidence" value="ECO:0007669"/>
    <property type="project" value="InterPro"/>
</dbReference>
<dbReference type="InParanoid" id="Q2HHA4"/>
<dbReference type="EMBL" id="CH408029">
    <property type="protein sequence ID" value="EAQ92165.1"/>
    <property type="molecule type" value="Genomic_DNA"/>
</dbReference>
<evidence type="ECO:0000256" key="5">
    <source>
        <dbReference type="ARBA" id="ARBA00022786"/>
    </source>
</evidence>
<feature type="region of interest" description="Disordered" evidence="9">
    <location>
        <begin position="291"/>
        <end position="372"/>
    </location>
</feature>
<evidence type="ECO:0000313" key="11">
    <source>
        <dbReference type="EMBL" id="EAQ92165.1"/>
    </source>
</evidence>
<evidence type="ECO:0000256" key="8">
    <source>
        <dbReference type="PROSITE-ProRule" id="PRU01393"/>
    </source>
</evidence>
<evidence type="ECO:0000313" key="12">
    <source>
        <dbReference type="Proteomes" id="UP000001056"/>
    </source>
</evidence>
<dbReference type="eggNOG" id="KOG2778">
    <property type="taxonomic scope" value="Eukaryota"/>
</dbReference>
<dbReference type="GO" id="GO:0004843">
    <property type="term" value="F:cysteine-type deubiquitinase activity"/>
    <property type="evidence" value="ECO:0007669"/>
    <property type="project" value="UniProtKB-EC"/>
</dbReference>
<dbReference type="GO" id="GO:0005737">
    <property type="term" value="C:cytoplasm"/>
    <property type="evidence" value="ECO:0007669"/>
    <property type="project" value="TreeGrafter"/>
</dbReference>
<dbReference type="GeneID" id="4387317"/>
<feature type="region of interest" description="Disordered" evidence="9">
    <location>
        <begin position="176"/>
        <end position="203"/>
    </location>
</feature>
<feature type="domain" description="UCH catalytic" evidence="10">
    <location>
        <begin position="86"/>
        <end position="270"/>
    </location>
</feature>
<dbReference type="Proteomes" id="UP000001056">
    <property type="component" value="Unassembled WGS sequence"/>
</dbReference>
<dbReference type="Gene3D" id="3.40.532.10">
    <property type="entry name" value="Peptidase C12, ubiquitin carboxyl-terminal hydrolase"/>
    <property type="match status" value="2"/>
</dbReference>
<dbReference type="PANTHER" id="PTHR10589:SF16">
    <property type="entry name" value="UBIQUITIN CARBOXYL-TERMINAL HYDROLASE ISOZYME L5"/>
    <property type="match status" value="1"/>
</dbReference>
<dbReference type="EC" id="3.4.19.12" evidence="3"/>
<dbReference type="SUPFAM" id="SSF54001">
    <property type="entry name" value="Cysteine proteinases"/>
    <property type="match status" value="1"/>
</dbReference>
<dbReference type="STRING" id="306901.Q2HHA4"/>
<keyword evidence="7" id="KW-0788">Thiol protease</keyword>
<organism evidence="11 12">
    <name type="scientific">Chaetomium globosum (strain ATCC 6205 / CBS 148.51 / DSM 1962 / NBRC 6347 / NRRL 1970)</name>
    <name type="common">Soil fungus</name>
    <dbReference type="NCBI Taxonomy" id="306901"/>
    <lineage>
        <taxon>Eukaryota</taxon>
        <taxon>Fungi</taxon>
        <taxon>Dikarya</taxon>
        <taxon>Ascomycota</taxon>
        <taxon>Pezizomycotina</taxon>
        <taxon>Sordariomycetes</taxon>
        <taxon>Sordariomycetidae</taxon>
        <taxon>Sordariales</taxon>
        <taxon>Chaetomiaceae</taxon>
        <taxon>Chaetomium</taxon>
    </lineage>
</organism>
<proteinExistence type="inferred from homology"/>
<evidence type="ECO:0000256" key="1">
    <source>
        <dbReference type="ARBA" id="ARBA00000707"/>
    </source>
</evidence>
<feature type="compositionally biased region" description="Polar residues" evidence="9">
    <location>
        <begin position="1"/>
        <end position="10"/>
    </location>
</feature>
<dbReference type="InterPro" id="IPR036959">
    <property type="entry name" value="Peptidase_C12_UCH_sf"/>
</dbReference>
<comment type="similarity">
    <text evidence="2 8">Belongs to the peptidase C12 family.</text>
</comment>
<keyword evidence="6" id="KW-0378">Hydrolase</keyword>
<evidence type="ECO:0000256" key="6">
    <source>
        <dbReference type="ARBA" id="ARBA00022801"/>
    </source>
</evidence>
<dbReference type="GO" id="GO:0016579">
    <property type="term" value="P:protein deubiquitination"/>
    <property type="evidence" value="ECO:0007669"/>
    <property type="project" value="TreeGrafter"/>
</dbReference>
<evidence type="ECO:0000256" key="3">
    <source>
        <dbReference type="ARBA" id="ARBA00012759"/>
    </source>
</evidence>
<dbReference type="HOGENOM" id="CLU_018316_3_1_1"/>